<keyword evidence="3" id="KW-0732">Signal</keyword>
<dbReference type="GO" id="GO:0005524">
    <property type="term" value="F:ATP binding"/>
    <property type="evidence" value="ECO:0007669"/>
    <property type="project" value="InterPro"/>
</dbReference>
<comment type="subcellular location">
    <subcellularLocation>
        <location evidence="1">Secreted</location>
    </subcellularLocation>
</comment>
<dbReference type="Pfam" id="PF00069">
    <property type="entry name" value="Pkinase"/>
    <property type="match status" value="1"/>
</dbReference>
<dbReference type="Gene3D" id="1.10.510.10">
    <property type="entry name" value="Transferase(Phosphotransferase) domain 1"/>
    <property type="match status" value="1"/>
</dbReference>
<evidence type="ECO:0000313" key="8">
    <source>
        <dbReference type="Proteomes" id="UP000649617"/>
    </source>
</evidence>
<sequence length="1484" mass="160767">MAIDIMAEVPSISGAPSALQPGKVDDAAILRCIDKLQAWDASRFEVLATLQSCPRNAGQVRLVQDRSTGRRLAVKRMPLSWTCEDAESFSVAHPTETEVPWMDMAATRWLNIVGFQHCVEFGGVFLDNDYVSFVMGLAEGGDLFTFVDAMGLPEPGPVLEEALRPIAVEFLSAVSRLHGLGLAHRDLSLENVLLANAKGGPIYLIDYSMATTQRFHTGPACGKASYIAPEMHLGDGYDAFQADAFSCGVILYALFAKDYPWISTRAGACKCFEYVRKNGFLRFMAKRRIIVGDEKKPVDKVMSKPFAQLLDGLLRFSPEERVHEAFFLDNGFSANTCGECLARIAVSSLAERVLVGPPKGLDPTSGNCVAVCPLGYFSSGSGKSDRICQPCSSNCNKCLHGSECLECKTSMYLSNKTCQPSCPTGFYKHGASDVGRTCLPCSRNCKQCPDWFTCDECEPSAYLTNTASCVTACPDGFYADGNGLVGGVCRACDATCRKCSGPIACSECAGSRYLTPFFQCEANCPVGTYTHGQGPVGRQCLPCPPGCSACTSALNCLECVEDFYLAPDQMCTQSCPDGFYGTDSRASICTSAFSKRFNLDSFSVPARGMSEIVLVADEPPESCCAACVAAEGCGGFEVIDGNCHMKGDLGKLTRSGSRTYFEKLPRTHPVFSGATRYCTPCPSHCSSCTMDGQCTECMASQSLSFLARCDQECPAGYYKNGTDEVGNLCQECIAACSQCESETVCTECREFKFLTPNSTCEAACPDGFFPNGTDEIGGICSRCKEGCTKCTSYEVCTECGPLHYLTPDHKCSKTCPDGYYADGEPSSVGGNCTECVPPCRLCRSAERCVQCANFSFLTRNFTCEEECPDGFFSNYPNQDVEQAIGRTCLACRFNEGSCKNALDSVAKRWVASLLQDANDTSFAQSALVTESSLVNAIDGRTDGTCGPLRSEVEFTVLANECRNGKYLTPERSCQDREACWPPYVNRRYPKVGSLNESRPDDGLIGGVCAECPDDCNQCELWDKCTECRHSTYLSPDDRCNDTCPETHYPHNPKENETDSSVGRICVACEGNCSHCITKTECTQCKNGAHLTHKGECNLECPDGYYEQAPSGGGAVGGLCVICPGDCNTCENAEVCTSCRNRALLYKNQCLKECPATHYPEISGDIGGECLECKGLCSECQMDDNCTQCKPEGFLHGTSRKWLRRESLQHEGLKKTCAKQCPVGFYKVKGKKTNKYWSRERGINGLFGGTCEPCGSDCHDCVDLETCLKCQKSKFLNTKSQCVSGCPDGFWGKGSQAVGRTCEACAENCTTCLSDETCTECKNSKILSPSGTCGDDCPDGFYPHSSTEDDPTIGSLCVACPETCTKCVNPEHCTECKSATYLTDDHTCDLICPDGYYGDGADDLGRVCKKCSDDCNRCASGDLCYECKNHKFLTPSDKCEAECPEGYYADISSETPSVAFAYHARMDVLLVMDQTAALYAVTTNS</sequence>
<accession>A0A812YCM2</accession>
<protein>
    <submittedName>
        <fullName evidence="7">Pcsk5 protein</fullName>
    </submittedName>
</protein>
<keyword evidence="8" id="KW-1185">Reference proteome</keyword>
<dbReference type="OrthoDB" id="4062651at2759"/>
<comment type="caution">
    <text evidence="7">The sequence shown here is derived from an EMBL/GenBank/DDBJ whole genome shotgun (WGS) entry which is preliminary data.</text>
</comment>
<evidence type="ECO:0000256" key="1">
    <source>
        <dbReference type="ARBA" id="ARBA00004613"/>
    </source>
</evidence>
<dbReference type="InterPro" id="IPR011009">
    <property type="entry name" value="Kinase-like_dom_sf"/>
</dbReference>
<gene>
    <name evidence="7" type="primary">Pcsk5</name>
    <name evidence="7" type="ORF">SPIL2461_LOCUS22639</name>
</gene>
<feature type="domain" description="Protein kinase" evidence="6">
    <location>
        <begin position="46"/>
        <end position="333"/>
    </location>
</feature>
<keyword evidence="4" id="KW-1015">Disulfide bond</keyword>
<reference evidence="7" key="1">
    <citation type="submission" date="2021-02" db="EMBL/GenBank/DDBJ databases">
        <authorList>
            <person name="Dougan E. K."/>
            <person name="Rhodes N."/>
            <person name="Thang M."/>
            <person name="Chan C."/>
        </authorList>
    </citation>
    <scope>NUCLEOTIDE SEQUENCE</scope>
</reference>
<dbReference type="InterPro" id="IPR000719">
    <property type="entry name" value="Prot_kinase_dom"/>
</dbReference>
<dbReference type="GO" id="GO:0005576">
    <property type="term" value="C:extracellular region"/>
    <property type="evidence" value="ECO:0007669"/>
    <property type="project" value="UniProtKB-SubCell"/>
</dbReference>
<dbReference type="InterPro" id="IPR009030">
    <property type="entry name" value="Growth_fac_rcpt_cys_sf"/>
</dbReference>
<keyword evidence="2" id="KW-0964">Secreted</keyword>
<dbReference type="InterPro" id="IPR043601">
    <property type="entry name" value="Rspo_Fu-CRD_dom"/>
</dbReference>
<evidence type="ECO:0000256" key="2">
    <source>
        <dbReference type="ARBA" id="ARBA00022525"/>
    </source>
</evidence>
<dbReference type="SMART" id="SM00261">
    <property type="entry name" value="FU"/>
    <property type="match status" value="16"/>
</dbReference>
<proteinExistence type="predicted"/>
<dbReference type="Pfam" id="PF15913">
    <property type="entry name" value="Furin-like_2"/>
    <property type="match status" value="3"/>
</dbReference>
<keyword evidence="5" id="KW-0325">Glycoprotein</keyword>
<name>A0A812YCM2_SYMPI</name>
<dbReference type="EMBL" id="CAJNIZ010047526">
    <property type="protein sequence ID" value="CAE7769630.1"/>
    <property type="molecule type" value="Genomic_DNA"/>
</dbReference>
<organism evidence="7 8">
    <name type="scientific">Symbiodinium pilosum</name>
    <name type="common">Dinoflagellate</name>
    <dbReference type="NCBI Taxonomy" id="2952"/>
    <lineage>
        <taxon>Eukaryota</taxon>
        <taxon>Sar</taxon>
        <taxon>Alveolata</taxon>
        <taxon>Dinophyceae</taxon>
        <taxon>Suessiales</taxon>
        <taxon>Symbiodiniaceae</taxon>
        <taxon>Symbiodinium</taxon>
    </lineage>
</organism>
<dbReference type="SMART" id="SM00220">
    <property type="entry name" value="S_TKc"/>
    <property type="match status" value="1"/>
</dbReference>
<dbReference type="Proteomes" id="UP000649617">
    <property type="component" value="Unassembled WGS sequence"/>
</dbReference>
<evidence type="ECO:0000256" key="3">
    <source>
        <dbReference type="ARBA" id="ARBA00022729"/>
    </source>
</evidence>
<dbReference type="InterPro" id="IPR000742">
    <property type="entry name" value="EGF"/>
</dbReference>
<dbReference type="PANTHER" id="PTHR46987:SF7">
    <property type="entry name" value="TNFR-CYS DOMAIN-CONTAINING PROTEIN"/>
    <property type="match status" value="1"/>
</dbReference>
<dbReference type="PROSITE" id="PS50011">
    <property type="entry name" value="PROTEIN_KINASE_DOM"/>
    <property type="match status" value="1"/>
</dbReference>
<evidence type="ECO:0000256" key="5">
    <source>
        <dbReference type="ARBA" id="ARBA00023180"/>
    </source>
</evidence>
<dbReference type="PANTHER" id="PTHR46987">
    <property type="entry name" value="NEUROHYPOPHYSIAL HORMONES, N-TERMINAL DOMAIN CONTAINING PROTEIN"/>
    <property type="match status" value="1"/>
</dbReference>
<dbReference type="SUPFAM" id="SSF56112">
    <property type="entry name" value="Protein kinase-like (PK-like)"/>
    <property type="match status" value="1"/>
</dbReference>
<dbReference type="InterPro" id="IPR051514">
    <property type="entry name" value="R-spondin"/>
</dbReference>
<evidence type="ECO:0000313" key="7">
    <source>
        <dbReference type="EMBL" id="CAE7769630.1"/>
    </source>
</evidence>
<dbReference type="Gene3D" id="2.10.220.10">
    <property type="entry name" value="Hormone Receptor, Insulin-like Growth Factor Receptor 1, Chain A, domain 2"/>
    <property type="match status" value="11"/>
</dbReference>
<dbReference type="InterPro" id="IPR006212">
    <property type="entry name" value="Furin_repeat"/>
</dbReference>
<evidence type="ECO:0000259" key="6">
    <source>
        <dbReference type="PROSITE" id="PS50011"/>
    </source>
</evidence>
<dbReference type="SMART" id="SM00181">
    <property type="entry name" value="EGF"/>
    <property type="match status" value="10"/>
</dbReference>
<dbReference type="SUPFAM" id="SSF57184">
    <property type="entry name" value="Growth factor receptor domain"/>
    <property type="match status" value="6"/>
</dbReference>
<dbReference type="GO" id="GO:0004672">
    <property type="term" value="F:protein kinase activity"/>
    <property type="evidence" value="ECO:0007669"/>
    <property type="project" value="InterPro"/>
</dbReference>
<evidence type="ECO:0000256" key="4">
    <source>
        <dbReference type="ARBA" id="ARBA00023157"/>
    </source>
</evidence>